<gene>
    <name evidence="1" type="ORF">GNZ18_13160</name>
</gene>
<evidence type="ECO:0000313" key="2">
    <source>
        <dbReference type="Proteomes" id="UP000432015"/>
    </source>
</evidence>
<organism evidence="1 2">
    <name type="scientific">Actinomadura litoris</name>
    <dbReference type="NCBI Taxonomy" id="2678616"/>
    <lineage>
        <taxon>Bacteria</taxon>
        <taxon>Bacillati</taxon>
        <taxon>Actinomycetota</taxon>
        <taxon>Actinomycetes</taxon>
        <taxon>Streptosporangiales</taxon>
        <taxon>Thermomonosporaceae</taxon>
        <taxon>Actinomadura</taxon>
    </lineage>
</organism>
<accession>A0A7K1KZN5</accession>
<dbReference type="AlphaFoldDB" id="A0A7K1KZN5"/>
<dbReference type="EMBL" id="WOFH01000004">
    <property type="protein sequence ID" value="MUN37547.1"/>
    <property type="molecule type" value="Genomic_DNA"/>
</dbReference>
<name>A0A7K1KZN5_9ACTN</name>
<evidence type="ECO:0000313" key="1">
    <source>
        <dbReference type="EMBL" id="MUN37547.1"/>
    </source>
</evidence>
<keyword evidence="2" id="KW-1185">Reference proteome</keyword>
<dbReference type="Proteomes" id="UP000432015">
    <property type="component" value="Unassembled WGS sequence"/>
</dbReference>
<protein>
    <submittedName>
        <fullName evidence="1">Uncharacterized protein</fullName>
    </submittedName>
</protein>
<proteinExistence type="predicted"/>
<sequence>MPMITPAHLHALLASTDRGAALVLLAGRPAVVPSATAADADADDVLVITTRDAVIAELDTGANDEQLERLAQRLDVALDSLDILGG</sequence>
<comment type="caution">
    <text evidence="1">The sequence shown here is derived from an EMBL/GenBank/DDBJ whole genome shotgun (WGS) entry which is preliminary data.</text>
</comment>
<reference evidence="1 2" key="1">
    <citation type="submission" date="2019-11" db="EMBL/GenBank/DDBJ databases">
        <authorList>
            <person name="Cao P."/>
        </authorList>
    </citation>
    <scope>NUCLEOTIDE SEQUENCE [LARGE SCALE GENOMIC DNA]</scope>
    <source>
        <strain evidence="1 2">NEAU-AAG5</strain>
    </source>
</reference>
<dbReference type="RefSeq" id="WP_156216614.1">
    <property type="nucleotide sequence ID" value="NZ_WOFH01000004.1"/>
</dbReference>